<dbReference type="Proteomes" id="UP001447188">
    <property type="component" value="Unassembled WGS sequence"/>
</dbReference>
<comment type="caution">
    <text evidence="2">The sequence shown here is derived from an EMBL/GenBank/DDBJ whole genome shotgun (WGS) entry which is preliminary data.</text>
</comment>
<gene>
    <name evidence="2" type="ORF">Q9L58_002737</name>
</gene>
<reference evidence="2 3" key="1">
    <citation type="submission" date="2024-02" db="EMBL/GenBank/DDBJ databases">
        <title>Discinaceae phylogenomics.</title>
        <authorList>
            <person name="Dirks A.C."/>
            <person name="James T.Y."/>
        </authorList>
    </citation>
    <scope>NUCLEOTIDE SEQUENCE [LARGE SCALE GENOMIC DNA]</scope>
    <source>
        <strain evidence="2 3">ACD0624</strain>
    </source>
</reference>
<name>A0ABR3GQU8_9PEZI</name>
<dbReference type="EMBL" id="JBBBZM010000024">
    <property type="protein sequence ID" value="KAL0638280.1"/>
    <property type="molecule type" value="Genomic_DNA"/>
</dbReference>
<feature type="region of interest" description="Disordered" evidence="1">
    <location>
        <begin position="40"/>
        <end position="60"/>
    </location>
</feature>
<evidence type="ECO:0000313" key="2">
    <source>
        <dbReference type="EMBL" id="KAL0638280.1"/>
    </source>
</evidence>
<sequence>MERNNITVCRVPDQSQWPSCVSGLRSHLIGSFEGLIPSGPLEVSAPGHSQRGSAEKGLTIKQDGVGWEELPEDAVDDESGGCVRREKKKRVNFAREEVYDRCLDLIEDSYKGEPKWNAIWTRLFECVMTEKRGE</sequence>
<evidence type="ECO:0000256" key="1">
    <source>
        <dbReference type="SAM" id="MobiDB-lite"/>
    </source>
</evidence>
<protein>
    <submittedName>
        <fullName evidence="2">Uncharacterized protein</fullName>
    </submittedName>
</protein>
<organism evidence="2 3">
    <name type="scientific">Discina gigas</name>
    <dbReference type="NCBI Taxonomy" id="1032678"/>
    <lineage>
        <taxon>Eukaryota</taxon>
        <taxon>Fungi</taxon>
        <taxon>Dikarya</taxon>
        <taxon>Ascomycota</taxon>
        <taxon>Pezizomycotina</taxon>
        <taxon>Pezizomycetes</taxon>
        <taxon>Pezizales</taxon>
        <taxon>Discinaceae</taxon>
        <taxon>Discina</taxon>
    </lineage>
</organism>
<proteinExistence type="predicted"/>
<keyword evidence="3" id="KW-1185">Reference proteome</keyword>
<evidence type="ECO:0000313" key="3">
    <source>
        <dbReference type="Proteomes" id="UP001447188"/>
    </source>
</evidence>
<accession>A0ABR3GQU8</accession>